<gene>
    <name evidence="2" type="ORF">EXIGLDRAFT_391904</name>
</gene>
<name>A0A165BRQ1_EXIGL</name>
<organism evidence="2 3">
    <name type="scientific">Exidia glandulosa HHB12029</name>
    <dbReference type="NCBI Taxonomy" id="1314781"/>
    <lineage>
        <taxon>Eukaryota</taxon>
        <taxon>Fungi</taxon>
        <taxon>Dikarya</taxon>
        <taxon>Basidiomycota</taxon>
        <taxon>Agaricomycotina</taxon>
        <taxon>Agaricomycetes</taxon>
        <taxon>Auriculariales</taxon>
        <taxon>Exidiaceae</taxon>
        <taxon>Exidia</taxon>
    </lineage>
</organism>
<feature type="region of interest" description="Disordered" evidence="1">
    <location>
        <begin position="29"/>
        <end position="58"/>
    </location>
</feature>
<dbReference type="Proteomes" id="UP000077266">
    <property type="component" value="Unassembled WGS sequence"/>
</dbReference>
<sequence length="185" mass="20172">MCIWTCTSRLRLPSFLAFLPAQRRRACCESPPPGSRLPFPDEHSPTRPASPSPTTGVELEGSIQSAEVRRLSSRGTWWKICWSCCGRCVQVLSALCTVCINSPLLQICRGRPLIPSVPLSVPLFLSTTCPGQPCFPCATRHGTCFLSCSFPSGCRPFFSPSTSLLHLPPLLTNLLTNCIGKGNKH</sequence>
<evidence type="ECO:0000313" key="3">
    <source>
        <dbReference type="Proteomes" id="UP000077266"/>
    </source>
</evidence>
<protein>
    <submittedName>
        <fullName evidence="2">Uncharacterized protein</fullName>
    </submittedName>
</protein>
<evidence type="ECO:0000313" key="2">
    <source>
        <dbReference type="EMBL" id="KZV81126.1"/>
    </source>
</evidence>
<evidence type="ECO:0000256" key="1">
    <source>
        <dbReference type="SAM" id="MobiDB-lite"/>
    </source>
</evidence>
<reference evidence="2 3" key="1">
    <citation type="journal article" date="2016" name="Mol. Biol. Evol.">
        <title>Comparative Genomics of Early-Diverging Mushroom-Forming Fungi Provides Insights into the Origins of Lignocellulose Decay Capabilities.</title>
        <authorList>
            <person name="Nagy L.G."/>
            <person name="Riley R."/>
            <person name="Tritt A."/>
            <person name="Adam C."/>
            <person name="Daum C."/>
            <person name="Floudas D."/>
            <person name="Sun H."/>
            <person name="Yadav J.S."/>
            <person name="Pangilinan J."/>
            <person name="Larsson K.H."/>
            <person name="Matsuura K."/>
            <person name="Barry K."/>
            <person name="Labutti K."/>
            <person name="Kuo R."/>
            <person name="Ohm R.A."/>
            <person name="Bhattacharya S.S."/>
            <person name="Shirouzu T."/>
            <person name="Yoshinaga Y."/>
            <person name="Martin F.M."/>
            <person name="Grigoriev I.V."/>
            <person name="Hibbett D.S."/>
        </authorList>
    </citation>
    <scope>NUCLEOTIDE SEQUENCE [LARGE SCALE GENOMIC DNA]</scope>
    <source>
        <strain evidence="2 3">HHB12029</strain>
    </source>
</reference>
<dbReference type="EMBL" id="KV426415">
    <property type="protein sequence ID" value="KZV81126.1"/>
    <property type="molecule type" value="Genomic_DNA"/>
</dbReference>
<dbReference type="AlphaFoldDB" id="A0A165BRQ1"/>
<keyword evidence="3" id="KW-1185">Reference proteome</keyword>
<dbReference type="InParanoid" id="A0A165BRQ1"/>
<proteinExistence type="predicted"/>
<accession>A0A165BRQ1</accession>
<feature type="compositionally biased region" description="Low complexity" evidence="1">
    <location>
        <begin position="46"/>
        <end position="55"/>
    </location>
</feature>